<dbReference type="SMART" id="SM00271">
    <property type="entry name" value="DnaJ"/>
    <property type="match status" value="1"/>
</dbReference>
<dbReference type="InterPro" id="IPR002939">
    <property type="entry name" value="DnaJ_C"/>
</dbReference>
<evidence type="ECO:0000313" key="9">
    <source>
        <dbReference type="Proteomes" id="UP001151287"/>
    </source>
</evidence>
<evidence type="ECO:0000256" key="1">
    <source>
        <dbReference type="ARBA" id="ARBA00022723"/>
    </source>
</evidence>
<evidence type="ECO:0000259" key="7">
    <source>
        <dbReference type="PROSITE" id="PS51188"/>
    </source>
</evidence>
<dbReference type="GO" id="GO:0051082">
    <property type="term" value="F:unfolded protein binding"/>
    <property type="evidence" value="ECO:0007669"/>
    <property type="project" value="InterPro"/>
</dbReference>
<dbReference type="InterPro" id="IPR001623">
    <property type="entry name" value="DnaJ_domain"/>
</dbReference>
<dbReference type="CDD" id="cd06257">
    <property type="entry name" value="DnaJ"/>
    <property type="match status" value="1"/>
</dbReference>
<dbReference type="GO" id="GO:0008270">
    <property type="term" value="F:zinc ion binding"/>
    <property type="evidence" value="ECO:0007669"/>
    <property type="project" value="UniProtKB-KW"/>
</dbReference>
<keyword evidence="1 5" id="KW-0479">Metal-binding</keyword>
<proteinExistence type="inferred from homology"/>
<feature type="zinc finger region" description="CR-type" evidence="5">
    <location>
        <begin position="252"/>
        <end position="326"/>
    </location>
</feature>
<dbReference type="PROSITE" id="PS50076">
    <property type="entry name" value="DNAJ_2"/>
    <property type="match status" value="1"/>
</dbReference>
<protein>
    <recommendedName>
        <fullName evidence="10">Chaperone protein dnaJ 1, mitochondrial</fullName>
    </recommendedName>
</protein>
<dbReference type="InterPro" id="IPR008971">
    <property type="entry name" value="HSP40/DnaJ_pept-bd"/>
</dbReference>
<dbReference type="PRINTS" id="PR00625">
    <property type="entry name" value="JDOMAIN"/>
</dbReference>
<accession>A0A9Q0CTE0</accession>
<dbReference type="InterPro" id="IPR036869">
    <property type="entry name" value="J_dom_sf"/>
</dbReference>
<dbReference type="SUPFAM" id="SSF46565">
    <property type="entry name" value="Chaperone J-domain"/>
    <property type="match status" value="1"/>
</dbReference>
<dbReference type="GO" id="GO:0005783">
    <property type="term" value="C:endoplasmic reticulum"/>
    <property type="evidence" value="ECO:0007669"/>
    <property type="project" value="UniProtKB-ARBA"/>
</dbReference>
<dbReference type="PANTHER" id="PTHR43096">
    <property type="entry name" value="DNAJ HOMOLOG 1, MITOCHONDRIAL-RELATED"/>
    <property type="match status" value="1"/>
</dbReference>
<keyword evidence="3 5" id="KW-0863">Zinc-finger</keyword>
<dbReference type="SUPFAM" id="SSF49493">
    <property type="entry name" value="HSP40/DnaJ peptide-binding domain"/>
    <property type="match status" value="2"/>
</dbReference>
<dbReference type="AlphaFoldDB" id="A0A9Q0CTE0"/>
<keyword evidence="4 5" id="KW-0862">Zinc</keyword>
<dbReference type="CDD" id="cd10719">
    <property type="entry name" value="DnaJ_zf"/>
    <property type="match status" value="1"/>
</dbReference>
<reference evidence="8" key="1">
    <citation type="journal article" date="2022" name="Cell">
        <title>Repeat-based holocentromeres influence genome architecture and karyotype evolution.</title>
        <authorList>
            <person name="Hofstatter P.G."/>
            <person name="Thangavel G."/>
            <person name="Lux T."/>
            <person name="Neumann P."/>
            <person name="Vondrak T."/>
            <person name="Novak P."/>
            <person name="Zhang M."/>
            <person name="Costa L."/>
            <person name="Castellani M."/>
            <person name="Scott A."/>
            <person name="Toegelov H."/>
            <person name="Fuchs J."/>
            <person name="Mata-Sucre Y."/>
            <person name="Dias Y."/>
            <person name="Vanzela A.L.L."/>
            <person name="Huettel B."/>
            <person name="Almeida C.C.S."/>
            <person name="Simkova H."/>
            <person name="Souza G."/>
            <person name="Pedrosa-Harand A."/>
            <person name="Macas J."/>
            <person name="Mayer K.F.X."/>
            <person name="Houben A."/>
            <person name="Marques A."/>
        </authorList>
    </citation>
    <scope>NUCLEOTIDE SEQUENCE</scope>
    <source>
        <strain evidence="8">RhyBre1mFocal</strain>
    </source>
</reference>
<dbReference type="GO" id="GO:0031072">
    <property type="term" value="F:heat shock protein binding"/>
    <property type="evidence" value="ECO:0007669"/>
    <property type="project" value="InterPro"/>
</dbReference>
<dbReference type="Pfam" id="PF00684">
    <property type="entry name" value="DnaJ_CXXCXGXG"/>
    <property type="match status" value="1"/>
</dbReference>
<feature type="domain" description="J" evidence="6">
    <location>
        <begin position="114"/>
        <end position="178"/>
    </location>
</feature>
<dbReference type="CDD" id="cd10747">
    <property type="entry name" value="DnaJ_C"/>
    <property type="match status" value="1"/>
</dbReference>
<dbReference type="Pfam" id="PF01556">
    <property type="entry name" value="DnaJ_C"/>
    <property type="match status" value="1"/>
</dbReference>
<dbReference type="FunFam" id="2.60.260.20:FF:000005">
    <property type="entry name" value="Chaperone protein dnaJ 1, mitochondrial"/>
    <property type="match status" value="1"/>
</dbReference>
<dbReference type="PROSITE" id="PS51188">
    <property type="entry name" value="ZF_CR"/>
    <property type="match status" value="1"/>
</dbReference>
<dbReference type="Gene3D" id="2.10.230.10">
    <property type="entry name" value="Heat shock protein DnaJ, cysteine-rich domain"/>
    <property type="match status" value="1"/>
</dbReference>
<evidence type="ECO:0000256" key="3">
    <source>
        <dbReference type="ARBA" id="ARBA00022771"/>
    </source>
</evidence>
<dbReference type="InterPro" id="IPR036410">
    <property type="entry name" value="HSP_DnaJ_Cys-rich_dom_sf"/>
</dbReference>
<feature type="domain" description="CR-type" evidence="7">
    <location>
        <begin position="252"/>
        <end position="326"/>
    </location>
</feature>
<evidence type="ECO:0000256" key="4">
    <source>
        <dbReference type="ARBA" id="ARBA00022833"/>
    </source>
</evidence>
<dbReference type="Pfam" id="PF00226">
    <property type="entry name" value="DnaJ"/>
    <property type="match status" value="1"/>
</dbReference>
<dbReference type="PROSITE" id="PS00636">
    <property type="entry name" value="DNAJ_1"/>
    <property type="match status" value="1"/>
</dbReference>
<organism evidence="8 9">
    <name type="scientific">Rhynchospora breviuscula</name>
    <dbReference type="NCBI Taxonomy" id="2022672"/>
    <lineage>
        <taxon>Eukaryota</taxon>
        <taxon>Viridiplantae</taxon>
        <taxon>Streptophyta</taxon>
        <taxon>Embryophyta</taxon>
        <taxon>Tracheophyta</taxon>
        <taxon>Spermatophyta</taxon>
        <taxon>Magnoliopsida</taxon>
        <taxon>Liliopsida</taxon>
        <taxon>Poales</taxon>
        <taxon>Cyperaceae</taxon>
        <taxon>Cyperoideae</taxon>
        <taxon>Rhynchosporeae</taxon>
        <taxon>Rhynchospora</taxon>
    </lineage>
</organism>
<keyword evidence="2" id="KW-0677">Repeat</keyword>
<dbReference type="Gene3D" id="2.60.260.20">
    <property type="entry name" value="Urease metallochaperone UreE, N-terminal domain"/>
    <property type="match status" value="2"/>
</dbReference>
<dbReference type="InterPro" id="IPR012724">
    <property type="entry name" value="DnaJ"/>
</dbReference>
<dbReference type="Proteomes" id="UP001151287">
    <property type="component" value="Unassembled WGS sequence"/>
</dbReference>
<dbReference type="GO" id="GO:0009408">
    <property type="term" value="P:response to heat"/>
    <property type="evidence" value="ECO:0007669"/>
    <property type="project" value="InterPro"/>
</dbReference>
<sequence>MRINPFSVTPTSPLRLASSLSLPPSLPLPDRLAWLNWLGSNKLIPVQLRGSAMGLSRGKTGEIPAFFRGISHLLQSNYNGLYNFELCQSYLRAIFLSTNRAFHATAPLGSIEKDYYEILGVPRDGSQDDIKKAFLTLAKKYHPDTNSSQSGKRKFQEIRDAYEILRDPSTRAQYDKRFTGEEEMRYTADDAGEFHHSRTYRDPFTRSHKAGQNHFSDHFYKIFAEVFDDERSTYADDVEVVVKLPFVAAVNGAKVEVSFAAKVLCDSCDGRGYSVNTKHYVCPNCNGVRKVTIFPFTTNCDLCRGSGRIIKDFCLVCKGVGVIDGMRTVDVEILAGVDSGDTIRVAEAGNSGRQGVNLGNLILKLEVEKDPVFVRDGSDIYVDARICFTQAILGGTVDVPTLSGKTQLRIPKGVQPGQHVILRGKGLPRGPKEARYLDCGDQYVHFRVHFPSSVNERQRAILEEFALEEATKENNEFSEDNWFYQQLSTG</sequence>
<dbReference type="InterPro" id="IPR018253">
    <property type="entry name" value="DnaJ_domain_CS"/>
</dbReference>
<evidence type="ECO:0008006" key="10">
    <source>
        <dbReference type="Google" id="ProtNLM"/>
    </source>
</evidence>
<dbReference type="SUPFAM" id="SSF57938">
    <property type="entry name" value="DnaJ/Hsp40 cysteine-rich domain"/>
    <property type="match status" value="1"/>
</dbReference>
<gene>
    <name evidence="8" type="ORF">LUZ63_008218</name>
</gene>
<dbReference type="EMBL" id="JAMQYH010000002">
    <property type="protein sequence ID" value="KAJ1699706.1"/>
    <property type="molecule type" value="Genomic_DNA"/>
</dbReference>
<dbReference type="PANTHER" id="PTHR43096:SF36">
    <property type="entry name" value="CHAPERONE PROTEIN DNAJ 1, MITOCHONDRIAL"/>
    <property type="match status" value="1"/>
</dbReference>
<dbReference type="InterPro" id="IPR001305">
    <property type="entry name" value="HSP_DnaJ_Cys-rich_dom"/>
</dbReference>
<keyword evidence="9" id="KW-1185">Reference proteome</keyword>
<dbReference type="HAMAP" id="MF_01152">
    <property type="entry name" value="DnaJ"/>
    <property type="match status" value="1"/>
</dbReference>
<comment type="caution">
    <text evidence="8">The sequence shown here is derived from an EMBL/GenBank/DDBJ whole genome shotgun (WGS) entry which is preliminary data.</text>
</comment>
<evidence type="ECO:0000313" key="8">
    <source>
        <dbReference type="EMBL" id="KAJ1699706.1"/>
    </source>
</evidence>
<evidence type="ECO:0000256" key="2">
    <source>
        <dbReference type="ARBA" id="ARBA00022737"/>
    </source>
</evidence>
<dbReference type="OrthoDB" id="10256793at2759"/>
<name>A0A9Q0CTE0_9POAL</name>
<dbReference type="GO" id="GO:0005524">
    <property type="term" value="F:ATP binding"/>
    <property type="evidence" value="ECO:0007669"/>
    <property type="project" value="InterPro"/>
</dbReference>
<dbReference type="Gene3D" id="1.10.287.110">
    <property type="entry name" value="DnaJ domain"/>
    <property type="match status" value="1"/>
</dbReference>
<evidence type="ECO:0000256" key="5">
    <source>
        <dbReference type="PROSITE-ProRule" id="PRU00546"/>
    </source>
</evidence>
<evidence type="ECO:0000259" key="6">
    <source>
        <dbReference type="PROSITE" id="PS50076"/>
    </source>
</evidence>
<dbReference type="GO" id="GO:0042026">
    <property type="term" value="P:protein refolding"/>
    <property type="evidence" value="ECO:0007669"/>
    <property type="project" value="TreeGrafter"/>
</dbReference>